<protein>
    <submittedName>
        <fullName evidence="2">Uncharacterized protein</fullName>
    </submittedName>
</protein>
<keyword evidence="1" id="KW-0472">Membrane</keyword>
<keyword evidence="1" id="KW-1133">Transmembrane helix</keyword>
<reference evidence="2" key="1">
    <citation type="submission" date="2014-11" db="EMBL/GenBank/DDBJ databases">
        <authorList>
            <person name="Amaro Gonzalez C."/>
        </authorList>
    </citation>
    <scope>NUCLEOTIDE SEQUENCE</scope>
</reference>
<proteinExistence type="predicted"/>
<evidence type="ECO:0000256" key="1">
    <source>
        <dbReference type="SAM" id="Phobius"/>
    </source>
</evidence>
<name>A0A0E9W559_ANGAN</name>
<accession>A0A0E9W559</accession>
<keyword evidence="1" id="KW-0812">Transmembrane</keyword>
<feature type="transmembrane region" description="Helical" evidence="1">
    <location>
        <begin position="7"/>
        <end position="28"/>
    </location>
</feature>
<dbReference type="AlphaFoldDB" id="A0A0E9W559"/>
<evidence type="ECO:0000313" key="2">
    <source>
        <dbReference type="EMBL" id="JAH85436.1"/>
    </source>
</evidence>
<reference evidence="2" key="2">
    <citation type="journal article" date="2015" name="Fish Shellfish Immunol.">
        <title>Early steps in the European eel (Anguilla anguilla)-Vibrio vulnificus interaction in the gills: Role of the RtxA13 toxin.</title>
        <authorList>
            <person name="Callol A."/>
            <person name="Pajuelo D."/>
            <person name="Ebbesson L."/>
            <person name="Teles M."/>
            <person name="MacKenzie S."/>
            <person name="Amaro C."/>
        </authorList>
    </citation>
    <scope>NUCLEOTIDE SEQUENCE</scope>
</reference>
<organism evidence="2">
    <name type="scientific">Anguilla anguilla</name>
    <name type="common">European freshwater eel</name>
    <name type="synonym">Muraena anguilla</name>
    <dbReference type="NCBI Taxonomy" id="7936"/>
    <lineage>
        <taxon>Eukaryota</taxon>
        <taxon>Metazoa</taxon>
        <taxon>Chordata</taxon>
        <taxon>Craniata</taxon>
        <taxon>Vertebrata</taxon>
        <taxon>Euteleostomi</taxon>
        <taxon>Actinopterygii</taxon>
        <taxon>Neopterygii</taxon>
        <taxon>Teleostei</taxon>
        <taxon>Anguilliformes</taxon>
        <taxon>Anguillidae</taxon>
        <taxon>Anguilla</taxon>
    </lineage>
</organism>
<sequence length="52" mass="6393">MSAKCYCYYIIHFNIVYIHFQCLFSWLWEVFVSSFSFTWNNFTNNLLTHANK</sequence>
<dbReference type="EMBL" id="GBXM01023141">
    <property type="protein sequence ID" value="JAH85436.1"/>
    <property type="molecule type" value="Transcribed_RNA"/>
</dbReference>